<feature type="compositionally biased region" description="Polar residues" evidence="1">
    <location>
        <begin position="230"/>
        <end position="242"/>
    </location>
</feature>
<evidence type="ECO:0000313" key="3">
    <source>
        <dbReference type="Proteomes" id="UP001238467"/>
    </source>
</evidence>
<sequence>MNICAAADALKLAISQASGSELDRLSAAVWEQWGAQRLTDDQAQALADLASRRRVPSASPRASSVMASLSRFKPRRRQTSPDREASKRRRRGLARSAPMPAALAACFTEAESAALAIVAGEVKHRGACELPIDQIAALSGVCRTSVQNALHEARRLGLIDIAHRPQKGRKHLPNRIEIVSPEWSAWIKRGPTSHRPIGSKRSERSKNLNPTKSQKQRKGGPSRRIKEDVTSNGTSRAQSPPVNGSALAA</sequence>
<feature type="compositionally biased region" description="Basic residues" evidence="1">
    <location>
        <begin position="214"/>
        <end position="223"/>
    </location>
</feature>
<feature type="region of interest" description="Disordered" evidence="1">
    <location>
        <begin position="188"/>
        <end position="249"/>
    </location>
</feature>
<evidence type="ECO:0008006" key="4">
    <source>
        <dbReference type="Google" id="ProtNLM"/>
    </source>
</evidence>
<feature type="compositionally biased region" description="Low complexity" evidence="1">
    <location>
        <begin position="56"/>
        <end position="68"/>
    </location>
</feature>
<evidence type="ECO:0000256" key="1">
    <source>
        <dbReference type="SAM" id="MobiDB-lite"/>
    </source>
</evidence>
<keyword evidence="3" id="KW-1185">Reference proteome</keyword>
<protein>
    <recommendedName>
        <fullName evidence="4">Helix-turn-helix domain-containing protein</fullName>
    </recommendedName>
</protein>
<comment type="caution">
    <text evidence="2">The sequence shown here is derived from an EMBL/GenBank/DDBJ whole genome shotgun (WGS) entry which is preliminary data.</text>
</comment>
<dbReference type="EMBL" id="JAUSUH010000004">
    <property type="protein sequence ID" value="MDQ0347848.1"/>
    <property type="molecule type" value="Genomic_DNA"/>
</dbReference>
<gene>
    <name evidence="2" type="ORF">J2S76_002275</name>
</gene>
<organism evidence="2 3">
    <name type="scientific">Ancylobacter vacuolatus</name>
    <dbReference type="NCBI Taxonomy" id="223389"/>
    <lineage>
        <taxon>Bacteria</taxon>
        <taxon>Pseudomonadati</taxon>
        <taxon>Pseudomonadota</taxon>
        <taxon>Alphaproteobacteria</taxon>
        <taxon>Hyphomicrobiales</taxon>
        <taxon>Xanthobacteraceae</taxon>
        <taxon>Ancylobacter</taxon>
    </lineage>
</organism>
<dbReference type="Proteomes" id="UP001238467">
    <property type="component" value="Unassembled WGS sequence"/>
</dbReference>
<name>A0ABU0DHQ4_9HYPH</name>
<accession>A0ABU0DHQ4</accession>
<reference evidence="2 3" key="1">
    <citation type="submission" date="2023-07" db="EMBL/GenBank/DDBJ databases">
        <title>Genomic Encyclopedia of Type Strains, Phase IV (KMG-IV): sequencing the most valuable type-strain genomes for metagenomic binning, comparative biology and taxonomic classification.</title>
        <authorList>
            <person name="Goeker M."/>
        </authorList>
    </citation>
    <scope>NUCLEOTIDE SEQUENCE [LARGE SCALE GENOMIC DNA]</scope>
    <source>
        <strain evidence="2 3">DSM 1277</strain>
    </source>
</reference>
<evidence type="ECO:0000313" key="2">
    <source>
        <dbReference type="EMBL" id="MDQ0347848.1"/>
    </source>
</evidence>
<feature type="region of interest" description="Disordered" evidence="1">
    <location>
        <begin position="51"/>
        <end position="96"/>
    </location>
</feature>
<proteinExistence type="predicted"/>